<gene>
    <name evidence="1" type="ORF">SSLN_LOCUS10407</name>
</gene>
<evidence type="ECO:0000313" key="1">
    <source>
        <dbReference type="EMBL" id="VDL96792.1"/>
    </source>
</evidence>
<dbReference type="WBParaSite" id="SSLN_0001081201-mRNA-1">
    <property type="protein sequence ID" value="SSLN_0001081201-mRNA-1"/>
    <property type="gene ID" value="SSLN_0001081201"/>
</dbReference>
<evidence type="ECO:0000313" key="2">
    <source>
        <dbReference type="Proteomes" id="UP000275846"/>
    </source>
</evidence>
<protein>
    <submittedName>
        <fullName evidence="3">TIP41-like protein</fullName>
    </submittedName>
</protein>
<accession>A0A183T1Q9</accession>
<proteinExistence type="predicted"/>
<reference evidence="1 2" key="2">
    <citation type="submission" date="2018-11" db="EMBL/GenBank/DDBJ databases">
        <authorList>
            <consortium name="Pathogen Informatics"/>
        </authorList>
    </citation>
    <scope>NUCLEOTIDE SEQUENCE [LARGE SCALE GENOMIC DNA]</scope>
    <source>
        <strain evidence="1 2">NST_G2</strain>
    </source>
</reference>
<organism evidence="3">
    <name type="scientific">Schistocephalus solidus</name>
    <name type="common">Tapeworm</name>
    <dbReference type="NCBI Taxonomy" id="70667"/>
    <lineage>
        <taxon>Eukaryota</taxon>
        <taxon>Metazoa</taxon>
        <taxon>Spiralia</taxon>
        <taxon>Lophotrochozoa</taxon>
        <taxon>Platyhelminthes</taxon>
        <taxon>Cestoda</taxon>
        <taxon>Eucestoda</taxon>
        <taxon>Diphyllobothriidea</taxon>
        <taxon>Diphyllobothriidae</taxon>
        <taxon>Schistocephalus</taxon>
    </lineage>
</organism>
<sequence>MKNFQYTNKKANHIRLHRFVRLGDRADSQVFTFVVPAQLTRGFINIAQSKEFIYGGQRWQLLLCYQLEDVTVSDMAPGFNSVDKPKSSDSSRELNKLQCPPRQKILSNPLNVGVALCGGLAGMQCKLESSRFTVLNRDSFSLNKSHEEKFSTFTADSPVWWKTGWLHVERLAPEGFLFDDWTWLLEVELRGASTIYEECLSLSKAGTRKVTNGKLRFESASFTYAGSDWNVSLEWLLPDTKRTDIITNNVCAAANTQAEKIVCPNLKLHRHSRTNHWCRVRYRTTLVWGNLGESTVGPVDQLITSDSGASTKDYEIGDPKWFGKGIQSSTWGKQRIKIVVEMLAAAPVSRIDLIPIEPLGGKNLARCKDPEGYDWVVRSDILGTLVRLKFFPIVEVHQPTDRLCELRYVSWNVHLIPFQSTRGVVKALSSTYVCHVPTFLCLMRPNNNRLGPPTETKEVINSEEVVEVALDLLVEHVSR</sequence>
<dbReference type="AlphaFoldDB" id="A0A183T1Q9"/>
<dbReference type="Proteomes" id="UP000275846">
    <property type="component" value="Unassembled WGS sequence"/>
</dbReference>
<dbReference type="OrthoDB" id="10035275at2759"/>
<dbReference type="STRING" id="70667.A0A183T1Q9"/>
<dbReference type="EMBL" id="UYSU01035851">
    <property type="protein sequence ID" value="VDL96792.1"/>
    <property type="molecule type" value="Genomic_DNA"/>
</dbReference>
<name>A0A183T1Q9_SCHSO</name>
<reference evidence="3" key="1">
    <citation type="submission" date="2016-06" db="UniProtKB">
        <authorList>
            <consortium name="WormBaseParasite"/>
        </authorList>
    </citation>
    <scope>IDENTIFICATION</scope>
</reference>
<evidence type="ECO:0000313" key="3">
    <source>
        <dbReference type="WBParaSite" id="SSLN_0001081201-mRNA-1"/>
    </source>
</evidence>
<keyword evidence="2" id="KW-1185">Reference proteome</keyword>